<dbReference type="InterPro" id="IPR032013">
    <property type="entry name" value="DUF4795"/>
</dbReference>
<evidence type="ECO:0000313" key="3">
    <source>
        <dbReference type="Ensembl" id="ENSMMDP00005003148.1"/>
    </source>
</evidence>
<dbReference type="PANTHER" id="PTHR46766">
    <property type="entry name" value="GLUTAMINE-RICH PROTEIN 2"/>
    <property type="match status" value="1"/>
</dbReference>
<reference evidence="3" key="2">
    <citation type="submission" date="2025-08" db="UniProtKB">
        <authorList>
            <consortium name="Ensembl"/>
        </authorList>
    </citation>
    <scope>IDENTIFICATION</scope>
</reference>
<dbReference type="Proteomes" id="UP000472263">
    <property type="component" value="Chromosome 8"/>
</dbReference>
<organism evidence="3 4">
    <name type="scientific">Myripristis murdjan</name>
    <name type="common">pinecone soldierfish</name>
    <dbReference type="NCBI Taxonomy" id="586833"/>
    <lineage>
        <taxon>Eukaryota</taxon>
        <taxon>Metazoa</taxon>
        <taxon>Chordata</taxon>
        <taxon>Craniata</taxon>
        <taxon>Vertebrata</taxon>
        <taxon>Euteleostomi</taxon>
        <taxon>Actinopterygii</taxon>
        <taxon>Neopterygii</taxon>
        <taxon>Teleostei</taxon>
        <taxon>Neoteleostei</taxon>
        <taxon>Acanthomorphata</taxon>
        <taxon>Holocentriformes</taxon>
        <taxon>Holocentridae</taxon>
        <taxon>Myripristis</taxon>
    </lineage>
</organism>
<accession>A0A667WNB1</accession>
<dbReference type="Ensembl" id="ENSMMDT00005003214.1">
    <property type="protein sequence ID" value="ENSMMDP00005003148.1"/>
    <property type="gene ID" value="ENSMMDG00005001755.1"/>
</dbReference>
<dbReference type="AlphaFoldDB" id="A0A667WNB1"/>
<dbReference type="PANTHER" id="PTHR46766:SF1">
    <property type="entry name" value="GLUTAMINE-RICH PROTEIN 2"/>
    <property type="match status" value="1"/>
</dbReference>
<dbReference type="Pfam" id="PF16043">
    <property type="entry name" value="DUF4795"/>
    <property type="match status" value="1"/>
</dbReference>
<feature type="domain" description="DUF4795" evidence="2">
    <location>
        <begin position="88"/>
        <end position="212"/>
    </location>
</feature>
<name>A0A667WNB1_9TELE</name>
<protein>
    <recommendedName>
        <fullName evidence="2">DUF4795 domain-containing protein</fullName>
    </recommendedName>
</protein>
<evidence type="ECO:0000313" key="4">
    <source>
        <dbReference type="Proteomes" id="UP000472263"/>
    </source>
</evidence>
<evidence type="ECO:0000259" key="2">
    <source>
        <dbReference type="Pfam" id="PF16043"/>
    </source>
</evidence>
<dbReference type="GeneTree" id="ENSGT00940000161294"/>
<feature type="coiled-coil region" evidence="1">
    <location>
        <begin position="302"/>
        <end position="336"/>
    </location>
</feature>
<evidence type="ECO:0000256" key="1">
    <source>
        <dbReference type="SAM" id="Coils"/>
    </source>
</evidence>
<keyword evidence="4" id="KW-1185">Reference proteome</keyword>
<proteinExistence type="predicted"/>
<keyword evidence="1" id="KW-0175">Coiled coil</keyword>
<dbReference type="InParanoid" id="A0A667WNB1"/>
<reference evidence="3" key="3">
    <citation type="submission" date="2025-09" db="UniProtKB">
        <authorList>
            <consortium name="Ensembl"/>
        </authorList>
    </citation>
    <scope>IDENTIFICATION</scope>
</reference>
<sequence>YIHLDDLRSMLEDMMVSSSSLLACSLQDEAQQTEGDSQGLDQSQVEPAYANKLVDISRKISQLFLRYESLQDTCDNMLQQQPAGENVGLMNNIQSAILQLQGDCEKMHETTERLVEDTRQKQSHIEVQLYKTMQQLEEKKADKQLVEMEIGIKADKRALESKVSRMQFDSMTEQLSAMFHELLSKVTGQEQDWHKVMDKLSTEMECKVGRQERHGVVVILMGTECFSTSFCQLPQTSTSAGHMLPITKLVVEVAANAAKNIQRVPNMGPKKAPSVEEVDDIKRSLDFLTEEVSAVRLQQNSILKLVEEVKALRIQNEEKDKRLAFLESRVADLEQYSRINDDVISGLNIKARSYARAVTAGDGGEPDELDVSSTEQQVATFLQSKGIELDCNNIEACHLLPKKNAGDKPAVIMRFVNRKHKIALLKQGKKLKGSNVYINEHLIKRNADIAKKARYLRKQKKIQHTWTTNCKIFIKLNGTPEEAKVLMIRSIEELDKYQ</sequence>
<reference evidence="3" key="1">
    <citation type="submission" date="2019-06" db="EMBL/GenBank/DDBJ databases">
        <authorList>
            <consortium name="Wellcome Sanger Institute Data Sharing"/>
        </authorList>
    </citation>
    <scope>NUCLEOTIDE SEQUENCE [LARGE SCALE GENOMIC DNA]</scope>
</reference>